<comment type="caution">
    <text evidence="2">The sequence shown here is derived from an EMBL/GenBank/DDBJ whole genome shotgun (WGS) entry which is preliminary data.</text>
</comment>
<evidence type="ECO:0000256" key="1">
    <source>
        <dbReference type="SAM" id="Phobius"/>
    </source>
</evidence>
<evidence type="ECO:0000313" key="3">
    <source>
        <dbReference type="Proteomes" id="UP000037035"/>
    </source>
</evidence>
<proteinExistence type="predicted"/>
<keyword evidence="1" id="KW-0812">Transmembrane</keyword>
<gene>
    <name evidence="2" type="ORF">VP01_1873g1</name>
</gene>
<keyword evidence="3" id="KW-1185">Reference proteome</keyword>
<protein>
    <submittedName>
        <fullName evidence="2">Uncharacterized protein</fullName>
    </submittedName>
</protein>
<keyword evidence="1" id="KW-0472">Membrane</keyword>
<feature type="transmembrane region" description="Helical" evidence="1">
    <location>
        <begin position="226"/>
        <end position="252"/>
    </location>
</feature>
<keyword evidence="1" id="KW-1133">Transmembrane helix</keyword>
<dbReference type="Proteomes" id="UP000037035">
    <property type="component" value="Unassembled WGS sequence"/>
</dbReference>
<name>A0A0L6VD68_9BASI</name>
<dbReference type="VEuPathDB" id="FungiDB:VP01_1873g1"/>
<organism evidence="2 3">
    <name type="scientific">Puccinia sorghi</name>
    <dbReference type="NCBI Taxonomy" id="27349"/>
    <lineage>
        <taxon>Eukaryota</taxon>
        <taxon>Fungi</taxon>
        <taxon>Dikarya</taxon>
        <taxon>Basidiomycota</taxon>
        <taxon>Pucciniomycotina</taxon>
        <taxon>Pucciniomycetes</taxon>
        <taxon>Pucciniales</taxon>
        <taxon>Pucciniaceae</taxon>
        <taxon>Puccinia</taxon>
    </lineage>
</organism>
<dbReference type="EMBL" id="LAVV01006696">
    <property type="protein sequence ID" value="KNZ58726.1"/>
    <property type="molecule type" value="Genomic_DNA"/>
</dbReference>
<accession>A0A0L6VD68</accession>
<dbReference type="AlphaFoldDB" id="A0A0L6VD68"/>
<sequence>MLRKFYCDIIFLIKWNSNRVTHNLTACHPACFDMEFVMVWCFDKDLLLKQCKEKHNFHIELLNGKFEKFFDADLAFAFSGKDAVAGFVLNTQFIINFFLLVRGFSHEIACQNVHGSSNLTLLQYLERLNGSNRFKFFSFPSMINFLNLKFFEFKILPFQISLPNSPLGSNLEFLRLDITATGFPIGLKNFRGIETPLNSSCGDLLLTLWSIFIYTDFNPLLDSLRILLPICILHTNFHPFLFIILLFIIFYAPPILIHFKFDFILLCSTTLGSSPPAHNSLNRNDLNPWLKHLLPNTFHTTFSIKIIIPQLPHCGNFLQEGVDFIININIRADKLLLQGVLLMGLKELVEIKWTRLKSRVGQVQRIKTRRAEQVKSQHISFIITHPWIPTSVQSPLSSTSNQTSRRPLLKKSTITLKPEHPSTQHLIPETMPESRFQNDDNVFWIMVTELPKSELSSSSKWRILGLGKEKLIWKQCKWQRQTVVIPIKSKFISSNGLELNWARYPNGRMLPFLIYR</sequence>
<evidence type="ECO:0000313" key="2">
    <source>
        <dbReference type="EMBL" id="KNZ58726.1"/>
    </source>
</evidence>
<reference evidence="2 3" key="1">
    <citation type="submission" date="2015-08" db="EMBL/GenBank/DDBJ databases">
        <title>Next Generation Sequencing and Analysis of the Genome of Puccinia sorghi L Schw, the Causal Agent of Maize Common Rust.</title>
        <authorList>
            <person name="Rochi L."/>
            <person name="Burguener G."/>
            <person name="Darino M."/>
            <person name="Turjanski A."/>
            <person name="Kreff E."/>
            <person name="Dieguez M.J."/>
            <person name="Sacco F."/>
        </authorList>
    </citation>
    <scope>NUCLEOTIDE SEQUENCE [LARGE SCALE GENOMIC DNA]</scope>
    <source>
        <strain evidence="2 3">RO10H11247</strain>
    </source>
</reference>